<evidence type="ECO:0000313" key="2">
    <source>
        <dbReference type="EMBL" id="SMP77053.1"/>
    </source>
</evidence>
<organism evidence="2 3">
    <name type="scientific">Neorhodopirellula lusitana</name>
    <dbReference type="NCBI Taxonomy" id="445327"/>
    <lineage>
        <taxon>Bacteria</taxon>
        <taxon>Pseudomonadati</taxon>
        <taxon>Planctomycetota</taxon>
        <taxon>Planctomycetia</taxon>
        <taxon>Pirellulales</taxon>
        <taxon>Pirellulaceae</taxon>
        <taxon>Neorhodopirellula</taxon>
    </lineage>
</organism>
<protein>
    <submittedName>
        <fullName evidence="2">Uncharacterized protein</fullName>
    </submittedName>
</protein>
<evidence type="ECO:0000256" key="1">
    <source>
        <dbReference type="SAM" id="MobiDB-lite"/>
    </source>
</evidence>
<accession>A0ABY1QRH5</accession>
<dbReference type="RefSeq" id="WP_283435330.1">
    <property type="nucleotide sequence ID" value="NZ_FXUG01000022.1"/>
</dbReference>
<gene>
    <name evidence="2" type="ORF">SAMN06265222_12276</name>
</gene>
<feature type="compositionally biased region" description="Low complexity" evidence="1">
    <location>
        <begin position="21"/>
        <end position="35"/>
    </location>
</feature>
<comment type="caution">
    <text evidence="2">The sequence shown here is derived from an EMBL/GenBank/DDBJ whole genome shotgun (WGS) entry which is preliminary data.</text>
</comment>
<feature type="region of interest" description="Disordered" evidence="1">
    <location>
        <begin position="19"/>
        <end position="64"/>
    </location>
</feature>
<sequence length="64" mass="6866">MFAMPKMLESVRCDGVLEGNRAATATSTRPPSSRPVSNGQTLTKPQDASRGYPYYKPPATALPP</sequence>
<dbReference type="Proteomes" id="UP001158067">
    <property type="component" value="Unassembled WGS sequence"/>
</dbReference>
<feature type="compositionally biased region" description="Polar residues" evidence="1">
    <location>
        <begin position="36"/>
        <end position="46"/>
    </location>
</feature>
<evidence type="ECO:0000313" key="3">
    <source>
        <dbReference type="Proteomes" id="UP001158067"/>
    </source>
</evidence>
<name>A0ABY1QRH5_9BACT</name>
<reference evidence="2 3" key="1">
    <citation type="submission" date="2017-05" db="EMBL/GenBank/DDBJ databases">
        <authorList>
            <person name="Varghese N."/>
            <person name="Submissions S."/>
        </authorList>
    </citation>
    <scope>NUCLEOTIDE SEQUENCE [LARGE SCALE GENOMIC DNA]</scope>
    <source>
        <strain evidence="2 3">DSM 25457</strain>
    </source>
</reference>
<proteinExistence type="predicted"/>
<keyword evidence="3" id="KW-1185">Reference proteome</keyword>
<dbReference type="EMBL" id="FXUG01000022">
    <property type="protein sequence ID" value="SMP77053.1"/>
    <property type="molecule type" value="Genomic_DNA"/>
</dbReference>